<evidence type="ECO:0000256" key="12">
    <source>
        <dbReference type="ARBA" id="ARBA00031636"/>
    </source>
</evidence>
<organism evidence="14 15">
    <name type="scientific">Candidatus Onthocola gallistercoris</name>
    <dbReference type="NCBI Taxonomy" id="2840876"/>
    <lineage>
        <taxon>Bacteria</taxon>
        <taxon>Bacillati</taxon>
        <taxon>Bacillota</taxon>
        <taxon>Bacilli</taxon>
        <taxon>Candidatus Onthocola</taxon>
    </lineage>
</organism>
<comment type="subcellular location">
    <subcellularLocation>
        <location evidence="2">Cell membrane</location>
        <topology evidence="2">Multi-pass membrane protein</topology>
    </subcellularLocation>
</comment>
<sequence length="444" mass="48175">MTRTEQKNIAIVLIKFSLPLILSGILQQLYNWADAFVVGNVDGELSLAAVGATTSIVNFFILTITGFTLGLSILFAQKYGGGKTERFPKILATFSVALGGVYLILAAAGICLVPVLLRIMNTSDDIIHLAEGYLRIVFIGIPFLAVYNVFSAALRGLGDSRTPFLAVFISAMVNIVLDIWFVAGLDWNVQGAAAATVLSQVAMTLFLVLYSRKKYPLLRFELKRRMLDKEMLIQGVRLGIPPMIQSGIHALGSLVLQNFMNGFGSRTVAAITTAYRVDSIVILPMTNLGAGISTLVAQSYGAGDIKRTRKIFAVGALMMALVSLMMTGLVIPFGGRLIALFGVGSEAVAIGSAFFTRLAAFYVVYGLAAAIRGYIEGLGDVTYSSITGILSLLSRIILSYACVSFLGDRIIAYAEAFSWVFLLLLYIFRLIWKYRQEKTEQAAK</sequence>
<feature type="transmembrane region" description="Helical" evidence="13">
    <location>
        <begin position="50"/>
        <end position="75"/>
    </location>
</feature>
<dbReference type="AlphaFoldDB" id="A0A9D1HH81"/>
<evidence type="ECO:0000256" key="1">
    <source>
        <dbReference type="ARBA" id="ARBA00003408"/>
    </source>
</evidence>
<comment type="function">
    <text evidence="1">Multidrug efflux pump.</text>
</comment>
<dbReference type="NCBIfam" id="TIGR00797">
    <property type="entry name" value="matE"/>
    <property type="match status" value="1"/>
</dbReference>
<dbReference type="EMBL" id="DVLT01000017">
    <property type="protein sequence ID" value="HIU02122.1"/>
    <property type="molecule type" value="Genomic_DNA"/>
</dbReference>
<evidence type="ECO:0000256" key="10">
    <source>
        <dbReference type="ARBA" id="ARBA00023065"/>
    </source>
</evidence>
<evidence type="ECO:0000256" key="6">
    <source>
        <dbReference type="ARBA" id="ARBA00022449"/>
    </source>
</evidence>
<evidence type="ECO:0000256" key="4">
    <source>
        <dbReference type="ARBA" id="ARBA00020268"/>
    </source>
</evidence>
<keyword evidence="6" id="KW-0050">Antiport</keyword>
<dbReference type="InterPro" id="IPR050222">
    <property type="entry name" value="MATE_MdtK"/>
</dbReference>
<keyword evidence="10" id="KW-0406">Ion transport</keyword>
<evidence type="ECO:0000313" key="15">
    <source>
        <dbReference type="Proteomes" id="UP000824164"/>
    </source>
</evidence>
<comment type="caution">
    <text evidence="14">The sequence shown here is derived from an EMBL/GenBank/DDBJ whole genome shotgun (WGS) entry which is preliminary data.</text>
</comment>
<evidence type="ECO:0000256" key="8">
    <source>
        <dbReference type="ARBA" id="ARBA00022692"/>
    </source>
</evidence>
<feature type="transmembrane region" description="Helical" evidence="13">
    <location>
        <begin position="96"/>
        <end position="120"/>
    </location>
</feature>
<dbReference type="PANTHER" id="PTHR43298">
    <property type="entry name" value="MULTIDRUG RESISTANCE PROTEIN NORM-RELATED"/>
    <property type="match status" value="1"/>
</dbReference>
<dbReference type="InterPro" id="IPR002528">
    <property type="entry name" value="MATE_fam"/>
</dbReference>
<dbReference type="GO" id="GO:0042910">
    <property type="term" value="F:xenobiotic transmembrane transporter activity"/>
    <property type="evidence" value="ECO:0007669"/>
    <property type="project" value="InterPro"/>
</dbReference>
<dbReference type="GO" id="GO:0005886">
    <property type="term" value="C:plasma membrane"/>
    <property type="evidence" value="ECO:0007669"/>
    <property type="project" value="UniProtKB-SubCell"/>
</dbReference>
<dbReference type="Proteomes" id="UP000824164">
    <property type="component" value="Unassembled WGS sequence"/>
</dbReference>
<evidence type="ECO:0000256" key="9">
    <source>
        <dbReference type="ARBA" id="ARBA00022989"/>
    </source>
</evidence>
<feature type="transmembrane region" description="Helical" evidence="13">
    <location>
        <begin position="383"/>
        <end position="406"/>
    </location>
</feature>
<keyword evidence="7" id="KW-1003">Cell membrane</keyword>
<evidence type="ECO:0000256" key="7">
    <source>
        <dbReference type="ARBA" id="ARBA00022475"/>
    </source>
</evidence>
<feature type="transmembrane region" description="Helical" evidence="13">
    <location>
        <begin position="162"/>
        <end position="183"/>
    </location>
</feature>
<feature type="transmembrane region" description="Helical" evidence="13">
    <location>
        <begin position="12"/>
        <end position="30"/>
    </location>
</feature>
<dbReference type="PIRSF" id="PIRSF006603">
    <property type="entry name" value="DinF"/>
    <property type="match status" value="1"/>
</dbReference>
<reference evidence="14" key="1">
    <citation type="submission" date="2020-10" db="EMBL/GenBank/DDBJ databases">
        <authorList>
            <person name="Gilroy R."/>
        </authorList>
    </citation>
    <scope>NUCLEOTIDE SEQUENCE</scope>
    <source>
        <strain evidence="14">CHK187-14744</strain>
    </source>
</reference>
<evidence type="ECO:0000256" key="11">
    <source>
        <dbReference type="ARBA" id="ARBA00023136"/>
    </source>
</evidence>
<dbReference type="GO" id="GO:0015297">
    <property type="term" value="F:antiporter activity"/>
    <property type="evidence" value="ECO:0007669"/>
    <property type="project" value="UniProtKB-KW"/>
</dbReference>
<evidence type="ECO:0000256" key="3">
    <source>
        <dbReference type="ARBA" id="ARBA00010199"/>
    </source>
</evidence>
<proteinExistence type="inferred from homology"/>
<feature type="transmembrane region" description="Helical" evidence="13">
    <location>
        <begin position="189"/>
        <end position="210"/>
    </location>
</feature>
<dbReference type="GO" id="GO:0006811">
    <property type="term" value="P:monoatomic ion transport"/>
    <property type="evidence" value="ECO:0007669"/>
    <property type="project" value="UniProtKB-KW"/>
</dbReference>
<keyword evidence="8 13" id="KW-0812">Transmembrane</keyword>
<evidence type="ECO:0000256" key="2">
    <source>
        <dbReference type="ARBA" id="ARBA00004651"/>
    </source>
</evidence>
<accession>A0A9D1HH81</accession>
<feature type="transmembrane region" description="Helical" evidence="13">
    <location>
        <begin position="347"/>
        <end position="371"/>
    </location>
</feature>
<feature type="transmembrane region" description="Helical" evidence="13">
    <location>
        <begin position="312"/>
        <end position="335"/>
    </location>
</feature>
<protein>
    <recommendedName>
        <fullName evidence="4">Probable multidrug resistance protein NorM</fullName>
    </recommendedName>
    <alternativeName>
        <fullName evidence="12">Multidrug-efflux transporter</fullName>
    </alternativeName>
</protein>
<gene>
    <name evidence="14" type="ORF">IAB63_02580</name>
</gene>
<evidence type="ECO:0000313" key="14">
    <source>
        <dbReference type="EMBL" id="HIU02122.1"/>
    </source>
</evidence>
<comment type="similarity">
    <text evidence="3">Belongs to the multi antimicrobial extrusion (MATE) (TC 2.A.66.1) family.</text>
</comment>
<keyword evidence="5" id="KW-0813">Transport</keyword>
<name>A0A9D1HH81_9FIRM</name>
<reference evidence="14" key="2">
    <citation type="journal article" date="2021" name="PeerJ">
        <title>Extensive microbial diversity within the chicken gut microbiome revealed by metagenomics and culture.</title>
        <authorList>
            <person name="Gilroy R."/>
            <person name="Ravi A."/>
            <person name="Getino M."/>
            <person name="Pursley I."/>
            <person name="Horton D.L."/>
            <person name="Alikhan N.F."/>
            <person name="Baker D."/>
            <person name="Gharbi K."/>
            <person name="Hall N."/>
            <person name="Watson M."/>
            <person name="Adriaenssens E.M."/>
            <person name="Foster-Nyarko E."/>
            <person name="Jarju S."/>
            <person name="Secka A."/>
            <person name="Antonio M."/>
            <person name="Oren A."/>
            <person name="Chaudhuri R.R."/>
            <person name="La Ragione R."/>
            <person name="Hildebrand F."/>
            <person name="Pallen M.J."/>
        </authorList>
    </citation>
    <scope>NUCLEOTIDE SEQUENCE</scope>
    <source>
        <strain evidence="14">CHK187-14744</strain>
    </source>
</reference>
<feature type="transmembrane region" description="Helical" evidence="13">
    <location>
        <begin position="412"/>
        <end position="432"/>
    </location>
</feature>
<dbReference type="InterPro" id="IPR048279">
    <property type="entry name" value="MdtK-like"/>
</dbReference>
<evidence type="ECO:0000256" key="5">
    <source>
        <dbReference type="ARBA" id="ARBA00022448"/>
    </source>
</evidence>
<keyword evidence="9 13" id="KW-1133">Transmembrane helix</keyword>
<keyword evidence="11 13" id="KW-0472">Membrane</keyword>
<feature type="transmembrane region" description="Helical" evidence="13">
    <location>
        <begin position="132"/>
        <end position="150"/>
    </location>
</feature>
<dbReference type="Pfam" id="PF01554">
    <property type="entry name" value="MatE"/>
    <property type="match status" value="2"/>
</dbReference>
<dbReference type="PANTHER" id="PTHR43298:SF2">
    <property type="entry name" value="FMN_FAD EXPORTER YEEO-RELATED"/>
    <property type="match status" value="1"/>
</dbReference>
<evidence type="ECO:0000256" key="13">
    <source>
        <dbReference type="SAM" id="Phobius"/>
    </source>
</evidence>
<dbReference type="CDD" id="cd13138">
    <property type="entry name" value="MATE_yoeA_like"/>
    <property type="match status" value="1"/>
</dbReference>